<dbReference type="EMBL" id="RXIF01000002">
    <property type="protein sequence ID" value="RZN65467.1"/>
    <property type="molecule type" value="Genomic_DNA"/>
</dbReference>
<sequence>MLKIKTVTIHSYRGETGKTSIIINLAEYLASMGKKICLVDFDLRSPSLLSHFSVRPRCYINDFLEERCRDINDVLVDIDGFSDNLCLAFASSDIKDIKESMMTDRIHQIRILNRLLNGRDSLKDKMDYLLLDTVQELDILQQMRSSSQIL</sequence>
<evidence type="ECO:0000313" key="2">
    <source>
        <dbReference type="EMBL" id="RZN65467.1"/>
    </source>
</evidence>
<proteinExistence type="predicted"/>
<dbReference type="InterPro" id="IPR050678">
    <property type="entry name" value="DNA_Partitioning_ATPase"/>
</dbReference>
<dbReference type="PANTHER" id="PTHR13696">
    <property type="entry name" value="P-LOOP CONTAINING NUCLEOSIDE TRIPHOSPHATE HYDROLASE"/>
    <property type="match status" value="1"/>
</dbReference>
<dbReference type="Gene3D" id="3.40.50.300">
    <property type="entry name" value="P-loop containing nucleotide triphosphate hydrolases"/>
    <property type="match status" value="1"/>
</dbReference>
<dbReference type="Pfam" id="PF13614">
    <property type="entry name" value="AAA_31"/>
    <property type="match status" value="1"/>
</dbReference>
<protein>
    <recommendedName>
        <fullName evidence="1">AAA domain-containing protein</fullName>
    </recommendedName>
</protein>
<dbReference type="AlphaFoldDB" id="A0A520KTR4"/>
<organism evidence="2 3">
    <name type="scientific">Methanoliparum thermophilum</name>
    <dbReference type="NCBI Taxonomy" id="2491083"/>
    <lineage>
        <taxon>Archaea</taxon>
        <taxon>Methanobacteriati</taxon>
        <taxon>Methanobacteriota</taxon>
        <taxon>Candidatus Methanoliparia</taxon>
        <taxon>Candidatus Methanoliparales</taxon>
        <taxon>Candidatus Methanoliparaceae</taxon>
        <taxon>Candidatus Methanoliparum</taxon>
    </lineage>
</organism>
<dbReference type="SUPFAM" id="SSF52540">
    <property type="entry name" value="P-loop containing nucleoside triphosphate hydrolases"/>
    <property type="match status" value="1"/>
</dbReference>
<dbReference type="PANTHER" id="PTHR13696:SF99">
    <property type="entry name" value="COBYRINIC ACID AC-DIAMIDE SYNTHASE"/>
    <property type="match status" value="1"/>
</dbReference>
<comment type="caution">
    <text evidence="2">The sequence shown here is derived from an EMBL/GenBank/DDBJ whole genome shotgun (WGS) entry which is preliminary data.</text>
</comment>
<dbReference type="InterPro" id="IPR025669">
    <property type="entry name" value="AAA_dom"/>
</dbReference>
<name>A0A520KTR4_METT2</name>
<accession>A0A520KTR4</accession>
<gene>
    <name evidence="2" type="ORF">EF806_00825</name>
</gene>
<feature type="domain" description="AAA" evidence="1">
    <location>
        <begin position="5"/>
        <end position="142"/>
    </location>
</feature>
<evidence type="ECO:0000259" key="1">
    <source>
        <dbReference type="Pfam" id="PF13614"/>
    </source>
</evidence>
<dbReference type="InterPro" id="IPR027417">
    <property type="entry name" value="P-loop_NTPase"/>
</dbReference>
<evidence type="ECO:0000313" key="3">
    <source>
        <dbReference type="Proteomes" id="UP000317158"/>
    </source>
</evidence>
<dbReference type="Proteomes" id="UP000317158">
    <property type="component" value="Unassembled WGS sequence"/>
</dbReference>
<reference evidence="2 3" key="1">
    <citation type="journal article" date="2019" name="Nat. Microbiol.">
        <title>Wide diversity of methane and short-chain alkane metabolisms in uncultured archaea.</title>
        <authorList>
            <person name="Borrel G."/>
            <person name="Adam P.S."/>
            <person name="McKay L.J."/>
            <person name="Chen L.X."/>
            <person name="Sierra-Garcia I.N."/>
            <person name="Sieber C.M."/>
            <person name="Letourneur Q."/>
            <person name="Ghozlane A."/>
            <person name="Andersen G.L."/>
            <person name="Li W.J."/>
            <person name="Hallam S.J."/>
            <person name="Muyzer G."/>
            <person name="de Oliveira V.M."/>
            <person name="Inskeep W.P."/>
            <person name="Banfield J.F."/>
            <person name="Gribaldo S."/>
        </authorList>
    </citation>
    <scope>NUCLEOTIDE SEQUENCE [LARGE SCALE GENOMIC DNA]</scope>
    <source>
        <strain evidence="2">NM1a</strain>
    </source>
</reference>